<dbReference type="AlphaFoldDB" id="A0A6P8GXH5"/>
<evidence type="ECO:0000313" key="9">
    <source>
        <dbReference type="Proteomes" id="UP000515152"/>
    </source>
</evidence>
<dbReference type="PANTHER" id="PTHR16024">
    <property type="entry name" value="XK-RELATED PROTEIN"/>
    <property type="match status" value="1"/>
</dbReference>
<reference evidence="10" key="1">
    <citation type="submission" date="2025-08" db="UniProtKB">
        <authorList>
            <consortium name="RefSeq"/>
        </authorList>
    </citation>
    <scope>IDENTIFICATION</scope>
</reference>
<feature type="region of interest" description="Disordered" evidence="8">
    <location>
        <begin position="377"/>
        <end position="396"/>
    </location>
</feature>
<dbReference type="CTD" id="389668"/>
<feature type="transmembrane region" description="Helical" evidence="7">
    <location>
        <begin position="281"/>
        <end position="298"/>
    </location>
</feature>
<evidence type="ECO:0000256" key="8">
    <source>
        <dbReference type="SAM" id="MobiDB-lite"/>
    </source>
</evidence>
<evidence type="ECO:0000256" key="1">
    <source>
        <dbReference type="ARBA" id="ARBA00004651"/>
    </source>
</evidence>
<proteinExistence type="inferred from homology"/>
<feature type="transmembrane region" description="Helical" evidence="7">
    <location>
        <begin position="38"/>
        <end position="59"/>
    </location>
</feature>
<dbReference type="RefSeq" id="XP_031440187.1">
    <property type="nucleotide sequence ID" value="XM_031584327.1"/>
</dbReference>
<dbReference type="Pfam" id="PF09815">
    <property type="entry name" value="XK-related"/>
    <property type="match status" value="1"/>
</dbReference>
<feature type="transmembrane region" description="Helical" evidence="7">
    <location>
        <begin position="238"/>
        <end position="261"/>
    </location>
</feature>
<accession>A0A6P8GXH5</accession>
<keyword evidence="6 7" id="KW-0472">Membrane</keyword>
<evidence type="ECO:0000256" key="7">
    <source>
        <dbReference type="RuleBase" id="RU910716"/>
    </source>
</evidence>
<evidence type="ECO:0000256" key="5">
    <source>
        <dbReference type="ARBA" id="ARBA00022989"/>
    </source>
</evidence>
<comment type="subcellular location">
    <subcellularLocation>
        <location evidence="1">Cell membrane</location>
        <topology evidence="1">Multi-pass membrane protein</topology>
    </subcellularLocation>
    <subcellularLocation>
        <location evidence="7">Membrane</location>
        <topology evidence="7">Multi-pass membrane protein</topology>
    </subcellularLocation>
</comment>
<feature type="transmembrane region" description="Helical" evidence="7">
    <location>
        <begin position="183"/>
        <end position="201"/>
    </location>
</feature>
<protein>
    <recommendedName>
        <fullName evidence="7">XK-related protein</fullName>
    </recommendedName>
</protein>
<comment type="similarity">
    <text evidence="2 7">Belongs to the XK family.</text>
</comment>
<evidence type="ECO:0000256" key="4">
    <source>
        <dbReference type="ARBA" id="ARBA00022692"/>
    </source>
</evidence>
<keyword evidence="5 7" id="KW-1133">Transmembrane helix</keyword>
<keyword evidence="3" id="KW-1003">Cell membrane</keyword>
<dbReference type="InterPro" id="IPR050895">
    <property type="entry name" value="XK-related_scramblase"/>
</dbReference>
<dbReference type="InterPro" id="IPR018629">
    <property type="entry name" value="XK-rel"/>
</dbReference>
<dbReference type="KEGG" id="char:105890102"/>
<evidence type="ECO:0000313" key="10">
    <source>
        <dbReference type="RefSeq" id="XP_031440187.1"/>
    </source>
</evidence>
<evidence type="ECO:0000256" key="3">
    <source>
        <dbReference type="ARBA" id="ARBA00022475"/>
    </source>
</evidence>
<keyword evidence="9" id="KW-1185">Reference proteome</keyword>
<name>A0A6P8GXH5_CLUHA</name>
<dbReference type="PANTHER" id="PTHR16024:SF13">
    <property type="entry name" value="XK-RELATED PROTEIN 9"/>
    <property type="match status" value="1"/>
</dbReference>
<feature type="transmembrane region" description="Helical" evidence="7">
    <location>
        <begin position="71"/>
        <end position="93"/>
    </location>
</feature>
<feature type="transmembrane region" description="Helical" evidence="7">
    <location>
        <begin position="310"/>
        <end position="328"/>
    </location>
</feature>
<keyword evidence="4 7" id="KW-0812">Transmembrane</keyword>
<evidence type="ECO:0000256" key="2">
    <source>
        <dbReference type="ARBA" id="ARBA00008789"/>
    </source>
</evidence>
<dbReference type="OrthoDB" id="8190653at2759"/>
<gene>
    <name evidence="10" type="primary">xkr9</name>
</gene>
<evidence type="ECO:0000256" key="6">
    <source>
        <dbReference type="ARBA" id="ARBA00023136"/>
    </source>
</evidence>
<dbReference type="GeneID" id="105890102"/>
<dbReference type="GO" id="GO:0005886">
    <property type="term" value="C:plasma membrane"/>
    <property type="evidence" value="ECO:0007669"/>
    <property type="project" value="UniProtKB-SubCell"/>
</dbReference>
<dbReference type="Proteomes" id="UP000515152">
    <property type="component" value="Chromosome 17"/>
</dbReference>
<sequence>MSMVSLILVDTAVLDPNVQDTEALNGRMGAESRFTKKRWALTVIGLVLYIGDIGTDFFLGAKYLRDGHIVWGTLTFLFVLCASVCTQTFSYRWFNDDKNDTEESWELITGLHIMQMGIFTRYFKLLKKSFQVVVNNDEGSHLMLFHLATDLSMLRLFEAFLESVPQLLLQLYILLLGHGHASALQYITMVASFLNVAWALVDYQRCLRRSLTDLKEMQSGLPTVVYLLYKLFTISTRVFSFSLLLALSPLSMFFMALVWLLGTAWAFVLRTDFCTTTALEVMYRTIVGVILVFTFFNVKGQNTRVSMMVYYLFYVLVNLSAPLLLYVFKPDVLRYEYGTTAIVTGLCIGLGLLCLYYRFCHPRKAIEVQLNDQVDGMEGQEAGSDTSSRMGLFLQI</sequence>
<feature type="transmembrane region" description="Helical" evidence="7">
    <location>
        <begin position="340"/>
        <end position="359"/>
    </location>
</feature>
<organism evidence="9 10">
    <name type="scientific">Clupea harengus</name>
    <name type="common">Atlantic herring</name>
    <dbReference type="NCBI Taxonomy" id="7950"/>
    <lineage>
        <taxon>Eukaryota</taxon>
        <taxon>Metazoa</taxon>
        <taxon>Chordata</taxon>
        <taxon>Craniata</taxon>
        <taxon>Vertebrata</taxon>
        <taxon>Euteleostomi</taxon>
        <taxon>Actinopterygii</taxon>
        <taxon>Neopterygii</taxon>
        <taxon>Teleostei</taxon>
        <taxon>Clupei</taxon>
        <taxon>Clupeiformes</taxon>
        <taxon>Clupeoidei</taxon>
        <taxon>Clupeidae</taxon>
        <taxon>Clupea</taxon>
    </lineage>
</organism>